<protein>
    <recommendedName>
        <fullName evidence="4">DUF2269 domain-containing protein</fullName>
    </recommendedName>
</protein>
<comment type="caution">
    <text evidence="2">The sequence shown here is derived from an EMBL/GenBank/DDBJ whole genome shotgun (WGS) entry which is preliminary data.</text>
</comment>
<organism evidence="2 3">
    <name type="scientific">Parasphingorhabdus litoris</name>
    <dbReference type="NCBI Taxonomy" id="394733"/>
    <lineage>
        <taxon>Bacteria</taxon>
        <taxon>Pseudomonadati</taxon>
        <taxon>Pseudomonadota</taxon>
        <taxon>Alphaproteobacteria</taxon>
        <taxon>Sphingomonadales</taxon>
        <taxon>Sphingomonadaceae</taxon>
        <taxon>Parasphingorhabdus</taxon>
    </lineage>
</organism>
<feature type="transmembrane region" description="Helical" evidence="1">
    <location>
        <begin position="100"/>
        <end position="122"/>
    </location>
</feature>
<evidence type="ECO:0008006" key="4">
    <source>
        <dbReference type="Google" id="ProtNLM"/>
    </source>
</evidence>
<gene>
    <name evidence="2" type="ORF">GCM10009096_02230</name>
</gene>
<name>A0ABN1A1H4_9SPHN</name>
<feature type="transmembrane region" description="Helical" evidence="1">
    <location>
        <begin position="12"/>
        <end position="39"/>
    </location>
</feature>
<dbReference type="Proteomes" id="UP001500713">
    <property type="component" value="Unassembled WGS sequence"/>
</dbReference>
<keyword evidence="1" id="KW-0812">Transmembrane</keyword>
<evidence type="ECO:0000256" key="1">
    <source>
        <dbReference type="SAM" id="Phobius"/>
    </source>
</evidence>
<reference evidence="2 3" key="1">
    <citation type="journal article" date="2019" name="Int. J. Syst. Evol. Microbiol.">
        <title>The Global Catalogue of Microorganisms (GCM) 10K type strain sequencing project: providing services to taxonomists for standard genome sequencing and annotation.</title>
        <authorList>
            <consortium name="The Broad Institute Genomics Platform"/>
            <consortium name="The Broad Institute Genome Sequencing Center for Infectious Disease"/>
            <person name="Wu L."/>
            <person name="Ma J."/>
        </authorList>
    </citation>
    <scope>NUCLEOTIDE SEQUENCE [LARGE SCALE GENOMIC DNA]</scope>
    <source>
        <strain evidence="2 3">JCM 14162</strain>
    </source>
</reference>
<evidence type="ECO:0000313" key="3">
    <source>
        <dbReference type="Proteomes" id="UP001500713"/>
    </source>
</evidence>
<feature type="transmembrane region" description="Helical" evidence="1">
    <location>
        <begin position="67"/>
        <end position="88"/>
    </location>
</feature>
<accession>A0ABN1A1H4</accession>
<proteinExistence type="predicted"/>
<evidence type="ECO:0000313" key="2">
    <source>
        <dbReference type="EMBL" id="GAA0465231.1"/>
    </source>
</evidence>
<keyword evidence="1" id="KW-0472">Membrane</keyword>
<sequence length="165" mass="18682">MQKVLLERLEFLTRASALWFTFASTIMLTAAFGIVMHVWDFVIIDEIYEAQVILDHVSCMTPIQRTVHIWLTATVDVLYPFLYGAFFIGVSLKAFGRTGLWLALPSFLVIPVDLFEGFTQVMLLQGHHEYVAAKVWATPAKLTLFFAGSAITAIGLVQLFRQRRP</sequence>
<feature type="transmembrane region" description="Helical" evidence="1">
    <location>
        <begin position="142"/>
        <end position="160"/>
    </location>
</feature>
<keyword evidence="3" id="KW-1185">Reference proteome</keyword>
<keyword evidence="1" id="KW-1133">Transmembrane helix</keyword>
<dbReference type="EMBL" id="BAAAEM010000002">
    <property type="protein sequence ID" value="GAA0465231.1"/>
    <property type="molecule type" value="Genomic_DNA"/>
</dbReference>